<dbReference type="PANTHER" id="PTHR32120">
    <property type="entry name" value="SMALL RIBOSOMAL SUBUNIT BIOGENESIS GTPASE RSGA"/>
    <property type="match status" value="1"/>
</dbReference>
<dbReference type="InterPro" id="IPR027417">
    <property type="entry name" value="P-loop_NTPase"/>
</dbReference>
<dbReference type="EC" id="3.6.1.-" evidence="5"/>
<dbReference type="GO" id="GO:0005525">
    <property type="term" value="F:GTP binding"/>
    <property type="evidence" value="ECO:0007669"/>
    <property type="project" value="UniProtKB-KW"/>
</dbReference>
<dbReference type="CDD" id="cd01854">
    <property type="entry name" value="YjeQ_EngC"/>
    <property type="match status" value="1"/>
</dbReference>
<evidence type="ECO:0000313" key="5">
    <source>
        <dbReference type="EMBL" id="MPM62841.1"/>
    </source>
</evidence>
<dbReference type="InterPro" id="IPR010914">
    <property type="entry name" value="RsgA_GTPase_dom"/>
</dbReference>
<dbReference type="AlphaFoldDB" id="A0A645BDX5"/>
<dbReference type="EMBL" id="VSSQ01019074">
    <property type="protein sequence ID" value="MPM62841.1"/>
    <property type="molecule type" value="Genomic_DNA"/>
</dbReference>
<feature type="domain" description="CP-type G" evidence="4">
    <location>
        <begin position="1"/>
        <end position="163"/>
    </location>
</feature>
<gene>
    <name evidence="5" type="primary">rsgA_43</name>
    <name evidence="5" type="ORF">SDC9_109719</name>
</gene>
<dbReference type="SUPFAM" id="SSF52540">
    <property type="entry name" value="P-loop containing nucleoside triphosphate hydrolases"/>
    <property type="match status" value="1"/>
</dbReference>
<keyword evidence="2" id="KW-0342">GTP-binding</keyword>
<name>A0A645BDX5_9ZZZZ</name>
<dbReference type="PANTHER" id="PTHR32120:SF11">
    <property type="entry name" value="SMALL RIBOSOMAL SUBUNIT BIOGENESIS GTPASE RSGA 1, MITOCHONDRIAL-RELATED"/>
    <property type="match status" value="1"/>
</dbReference>
<evidence type="ECO:0000256" key="2">
    <source>
        <dbReference type="ARBA" id="ARBA00023134"/>
    </source>
</evidence>
<feature type="domain" description="EngC GTPase" evidence="3">
    <location>
        <begin position="10"/>
        <end position="161"/>
    </location>
</feature>
<proteinExistence type="predicted"/>
<evidence type="ECO:0000259" key="4">
    <source>
        <dbReference type="PROSITE" id="PS51721"/>
    </source>
</evidence>
<dbReference type="NCBIfam" id="TIGR00157">
    <property type="entry name" value="ribosome small subunit-dependent GTPase A"/>
    <property type="match status" value="1"/>
</dbReference>
<dbReference type="PROSITE" id="PS50936">
    <property type="entry name" value="ENGC_GTPASE"/>
    <property type="match status" value="1"/>
</dbReference>
<organism evidence="5">
    <name type="scientific">bioreactor metagenome</name>
    <dbReference type="NCBI Taxonomy" id="1076179"/>
    <lineage>
        <taxon>unclassified sequences</taxon>
        <taxon>metagenomes</taxon>
        <taxon>ecological metagenomes</taxon>
    </lineage>
</organism>
<accession>A0A645BDX5</accession>
<protein>
    <submittedName>
        <fullName evidence="5">Small ribosomal subunit biogenesis GTPase RsgA</fullName>
        <ecNumber evidence="5">3.6.1.-</ecNumber>
    </submittedName>
</protein>
<dbReference type="PROSITE" id="PS51721">
    <property type="entry name" value="G_CP"/>
    <property type="match status" value="1"/>
</dbReference>
<dbReference type="Pfam" id="PF03193">
    <property type="entry name" value="RsgA_GTPase"/>
    <property type="match status" value="1"/>
</dbReference>
<sequence length="230" mass="26093">MSRQAHIIASNLDQVFLIVTLDFPETKLEFIDRFLVTCEAYKVPVVLLLNKSDLYTKEYSGYKEFFHDIYSRSAGYTILETSGATKHNIEIIKDMCRGKLSLFSGISGVGKSSLINSLDPSLSLKTGEISQYHKQGKHTTTFYEIHPLSSGGFIIDTPGIKGFGLLEMEKEELSHYLPEMLRVLDDCRFSPCTHTHEPGCAVKKAVENGEITPERYQSYLSMLEEEEKYR</sequence>
<keyword evidence="5" id="KW-0378">Hydrolase</keyword>
<dbReference type="InterPro" id="IPR004881">
    <property type="entry name" value="Ribosome_biogen_GTPase_RsgA"/>
</dbReference>
<reference evidence="5" key="1">
    <citation type="submission" date="2019-08" db="EMBL/GenBank/DDBJ databases">
        <authorList>
            <person name="Kucharzyk K."/>
            <person name="Murdoch R.W."/>
            <person name="Higgins S."/>
            <person name="Loffler F."/>
        </authorList>
    </citation>
    <scope>NUCLEOTIDE SEQUENCE</scope>
</reference>
<dbReference type="GO" id="GO:0003924">
    <property type="term" value="F:GTPase activity"/>
    <property type="evidence" value="ECO:0007669"/>
    <property type="project" value="InterPro"/>
</dbReference>
<evidence type="ECO:0000259" key="3">
    <source>
        <dbReference type="PROSITE" id="PS50936"/>
    </source>
</evidence>
<dbReference type="Gene3D" id="3.40.50.300">
    <property type="entry name" value="P-loop containing nucleotide triphosphate hydrolases"/>
    <property type="match status" value="1"/>
</dbReference>
<keyword evidence="1" id="KW-0547">Nucleotide-binding</keyword>
<dbReference type="Gene3D" id="1.10.40.50">
    <property type="entry name" value="Probable gtpase engc, domain 3"/>
    <property type="match status" value="1"/>
</dbReference>
<dbReference type="InterPro" id="IPR030378">
    <property type="entry name" value="G_CP_dom"/>
</dbReference>
<evidence type="ECO:0000256" key="1">
    <source>
        <dbReference type="ARBA" id="ARBA00022741"/>
    </source>
</evidence>
<comment type="caution">
    <text evidence="5">The sequence shown here is derived from an EMBL/GenBank/DDBJ whole genome shotgun (WGS) entry which is preliminary data.</text>
</comment>